<accession>A0ABQ9SR04</accession>
<feature type="transmembrane region" description="Helical" evidence="2">
    <location>
        <begin position="259"/>
        <end position="278"/>
    </location>
</feature>
<gene>
    <name evidence="3" type="ORF">CPAR01_05341</name>
</gene>
<name>A0ABQ9SR04_9PEZI</name>
<evidence type="ECO:0000313" key="3">
    <source>
        <dbReference type="EMBL" id="KAK1541954.1"/>
    </source>
</evidence>
<dbReference type="GeneID" id="85373519"/>
<dbReference type="RefSeq" id="XP_060351086.1">
    <property type="nucleotide sequence ID" value="XM_060489620.1"/>
</dbReference>
<keyword evidence="2" id="KW-0812">Transmembrane</keyword>
<evidence type="ECO:0000256" key="1">
    <source>
        <dbReference type="SAM" id="MobiDB-lite"/>
    </source>
</evidence>
<evidence type="ECO:0000313" key="4">
    <source>
        <dbReference type="Proteomes" id="UP001241169"/>
    </source>
</evidence>
<dbReference type="EMBL" id="MOPA01000004">
    <property type="protein sequence ID" value="KAK1541954.1"/>
    <property type="molecule type" value="Genomic_DNA"/>
</dbReference>
<proteinExistence type="predicted"/>
<feature type="non-terminal residue" evidence="3">
    <location>
        <position position="1"/>
    </location>
</feature>
<dbReference type="Proteomes" id="UP001241169">
    <property type="component" value="Unassembled WGS sequence"/>
</dbReference>
<feature type="transmembrane region" description="Helical" evidence="2">
    <location>
        <begin position="224"/>
        <end position="247"/>
    </location>
</feature>
<keyword evidence="4" id="KW-1185">Reference proteome</keyword>
<feature type="region of interest" description="Disordered" evidence="1">
    <location>
        <begin position="64"/>
        <end position="91"/>
    </location>
</feature>
<keyword evidence="2" id="KW-0472">Membrane</keyword>
<sequence>DRWGYSLFAVKVDAGHHARRFALWQHCRRAHTRMSWLWLPQDLYCKLPQSDGHFLGTVTRMTVPAKRPNPKASHNTVSNPTAQEPISNASNLKPPYMCTRPHLTFVNPKSTYTKARQLIPLILKDTGIDKRSEVLLHRDTPLANPLFEMDDIDSTVIETSSSPKHEIRPEQIISLIIAPISSCLLAYLLREGIVAARLSARSNGFQGHQWSAIKDWRPLPWTRWLVLFTYLFSCLFVFGSWVFQLLFLAELRMDFIPCSAAGILCLTAYVVIKLVYLFMVDKAHVIRGTTKSRLKSKLYVFNAFVMLAVYGIIATFNFVSRGSRYDKENDVCSIGLERTILLPVIFFDAVVNVYLTSLFLFPLLRLHSIQISMMKPWTMHENTLHFSRVPPNVRLRRLALRTFAGVIGTLAISIALTSISSSNLSVLVALEGEIVWLCLTCCNTDNSKIWVVLFTAFVIHWINSSGKATPISNVEVAPNPAPPPPSIELGEKEVVTFTEIFDQRRKSYDDHEP</sequence>
<dbReference type="PANTHER" id="PTHR38848:SF3">
    <property type="entry name" value="G-PROTEIN COUPLED RECEPTORS FAMILY 3 PROFILE DOMAIN-CONTAINING PROTEIN"/>
    <property type="match status" value="1"/>
</dbReference>
<dbReference type="PANTHER" id="PTHR38848">
    <property type="entry name" value="G-PROTEIN COUPLED RECEPTORS FAMILY 3 PROFILE DOMAIN-CONTAINING PROTEIN"/>
    <property type="match status" value="1"/>
</dbReference>
<comment type="caution">
    <text evidence="3">The sequence shown here is derived from an EMBL/GenBank/DDBJ whole genome shotgun (WGS) entry which is preliminary data.</text>
</comment>
<reference evidence="3 4" key="1">
    <citation type="submission" date="2016-10" db="EMBL/GenBank/DDBJ databases">
        <title>The genome sequence of Colletotrichum fioriniae PJ7.</title>
        <authorList>
            <person name="Baroncelli R."/>
        </authorList>
    </citation>
    <scope>NUCLEOTIDE SEQUENCE [LARGE SCALE GENOMIC DNA]</scope>
    <source>
        <strain evidence="3 4">IMI 384185</strain>
    </source>
</reference>
<feature type="transmembrane region" description="Helical" evidence="2">
    <location>
        <begin position="172"/>
        <end position="189"/>
    </location>
</feature>
<feature type="transmembrane region" description="Helical" evidence="2">
    <location>
        <begin position="398"/>
        <end position="419"/>
    </location>
</feature>
<protein>
    <submittedName>
        <fullName evidence="3">Uncharacterized protein</fullName>
    </submittedName>
</protein>
<feature type="compositionally biased region" description="Polar residues" evidence="1">
    <location>
        <begin position="72"/>
        <end position="91"/>
    </location>
</feature>
<feature type="transmembrane region" description="Helical" evidence="2">
    <location>
        <begin position="340"/>
        <end position="364"/>
    </location>
</feature>
<evidence type="ECO:0000256" key="2">
    <source>
        <dbReference type="SAM" id="Phobius"/>
    </source>
</evidence>
<feature type="transmembrane region" description="Helical" evidence="2">
    <location>
        <begin position="299"/>
        <end position="320"/>
    </location>
</feature>
<organism evidence="3 4">
    <name type="scientific">Colletotrichum paranaense</name>
    <dbReference type="NCBI Taxonomy" id="1914294"/>
    <lineage>
        <taxon>Eukaryota</taxon>
        <taxon>Fungi</taxon>
        <taxon>Dikarya</taxon>
        <taxon>Ascomycota</taxon>
        <taxon>Pezizomycotina</taxon>
        <taxon>Sordariomycetes</taxon>
        <taxon>Hypocreomycetidae</taxon>
        <taxon>Glomerellales</taxon>
        <taxon>Glomerellaceae</taxon>
        <taxon>Colletotrichum</taxon>
        <taxon>Colletotrichum acutatum species complex</taxon>
    </lineage>
</organism>
<keyword evidence="2" id="KW-1133">Transmembrane helix</keyword>